<name>A0A975BVF4_9BACT</name>
<gene>
    <name evidence="1" type="ORF">dnm_080170</name>
</gene>
<reference evidence="1" key="1">
    <citation type="journal article" date="2021" name="Microb. Physiol.">
        <title>Proteogenomic Insights into the Physiology of Marine, Sulfate-Reducing, Filamentous Desulfonema limicola and Desulfonema magnum.</title>
        <authorList>
            <person name="Schnaars V."/>
            <person name="Wohlbrand L."/>
            <person name="Scheve S."/>
            <person name="Hinrichs C."/>
            <person name="Reinhardt R."/>
            <person name="Rabus R."/>
        </authorList>
    </citation>
    <scope>NUCLEOTIDE SEQUENCE</scope>
    <source>
        <strain evidence="1">4be13</strain>
    </source>
</reference>
<protein>
    <submittedName>
        <fullName evidence="1">Uncharacterized protein</fullName>
    </submittedName>
</protein>
<proteinExistence type="predicted"/>
<accession>A0A975BVF4</accession>
<keyword evidence="2" id="KW-1185">Reference proteome</keyword>
<evidence type="ECO:0000313" key="1">
    <source>
        <dbReference type="EMBL" id="QTA91944.1"/>
    </source>
</evidence>
<dbReference type="EMBL" id="CP061800">
    <property type="protein sequence ID" value="QTA91944.1"/>
    <property type="molecule type" value="Genomic_DNA"/>
</dbReference>
<organism evidence="1 2">
    <name type="scientific">Desulfonema magnum</name>
    <dbReference type="NCBI Taxonomy" id="45655"/>
    <lineage>
        <taxon>Bacteria</taxon>
        <taxon>Pseudomonadati</taxon>
        <taxon>Thermodesulfobacteriota</taxon>
        <taxon>Desulfobacteria</taxon>
        <taxon>Desulfobacterales</taxon>
        <taxon>Desulfococcaceae</taxon>
        <taxon>Desulfonema</taxon>
    </lineage>
</organism>
<sequence>MGDQLSAITSCQQIEKLSGKALKRQFLQPGIRPRPKYDITHTDPEGCILTYPFRDLPDRLFCILTRGLAPGFINTPFQGFYKMFSIC</sequence>
<evidence type="ECO:0000313" key="2">
    <source>
        <dbReference type="Proteomes" id="UP000663722"/>
    </source>
</evidence>
<dbReference type="Proteomes" id="UP000663722">
    <property type="component" value="Chromosome"/>
</dbReference>
<dbReference type="KEGG" id="dmm:dnm_080170"/>
<dbReference type="AlphaFoldDB" id="A0A975BVF4"/>